<comment type="caution">
    <text evidence="2">The sequence shown here is derived from an EMBL/GenBank/DDBJ whole genome shotgun (WGS) entry which is preliminary data.</text>
</comment>
<evidence type="ECO:0000256" key="1">
    <source>
        <dbReference type="SAM" id="MobiDB-lite"/>
    </source>
</evidence>
<name>A0ABQ0CDT9_9HYPO</name>
<dbReference type="Proteomes" id="UP001562357">
    <property type="component" value="Unassembled WGS sequence"/>
</dbReference>
<gene>
    <name evidence="2" type="primary">g75</name>
    <name evidence="2" type="ORF">EsDP_00000075</name>
</gene>
<keyword evidence="3" id="KW-1185">Reference proteome</keyword>
<feature type="region of interest" description="Disordered" evidence="1">
    <location>
        <begin position="136"/>
        <end position="165"/>
    </location>
</feature>
<evidence type="ECO:0000313" key="2">
    <source>
        <dbReference type="EMBL" id="GAB0131612.1"/>
    </source>
</evidence>
<accession>A0ABQ0CDT9</accession>
<evidence type="ECO:0000313" key="3">
    <source>
        <dbReference type="Proteomes" id="UP001562357"/>
    </source>
</evidence>
<dbReference type="EMBL" id="BAAFGZ010000001">
    <property type="protein sequence ID" value="GAB0131612.1"/>
    <property type="molecule type" value="Genomic_DNA"/>
</dbReference>
<feature type="compositionally biased region" description="Basic and acidic residues" evidence="1">
    <location>
        <begin position="142"/>
        <end position="151"/>
    </location>
</feature>
<protein>
    <submittedName>
        <fullName evidence="2">Uncharacterized protein</fullName>
    </submittedName>
</protein>
<sequence length="252" mass="28050">MSPQYIFPPTSNEHLIIQRFQTHFLPVLPPPLKTYFLTTFPWRSLAFRQSTIHPSSHRLAKAIRVPSVRWNKGYVDPATLPAVANVAVLQCIWGHRVEDQLYYPEVKRHWGGVLALLPSDPCGGLDFEAQLARGRERRRRRLEGARRKGEAADTASGGGTVRGNGMVVDRATQTDGGHGLVVVKTLERGRGTRMRAEKRMGEECCCACGGMKTKTPSGMPGGTDTTMLEIRVVEEGVEDTDDAFTYKFNRRG</sequence>
<organism evidence="2 3">
    <name type="scientific">Epichloe bromicola</name>
    <dbReference type="NCBI Taxonomy" id="79588"/>
    <lineage>
        <taxon>Eukaryota</taxon>
        <taxon>Fungi</taxon>
        <taxon>Dikarya</taxon>
        <taxon>Ascomycota</taxon>
        <taxon>Pezizomycotina</taxon>
        <taxon>Sordariomycetes</taxon>
        <taxon>Hypocreomycetidae</taxon>
        <taxon>Hypocreales</taxon>
        <taxon>Clavicipitaceae</taxon>
        <taxon>Epichloe</taxon>
    </lineage>
</organism>
<proteinExistence type="predicted"/>
<reference evidence="3" key="1">
    <citation type="submission" date="2024-06" db="EMBL/GenBank/DDBJ databases">
        <title>Draft Genome Sequences of Epichloe bromicola Strains Isolated from Elymus ciliaris.</title>
        <authorList>
            <consortium name="Epichloe bromicola genome sequencing consortium"/>
            <person name="Miura A."/>
            <person name="Imano S."/>
            <person name="Ashida A."/>
            <person name="Sato I."/>
            <person name="Chiba S."/>
            <person name="Tanaka A."/>
            <person name="Camagna M."/>
            <person name="Takemoto D."/>
        </authorList>
    </citation>
    <scope>NUCLEOTIDE SEQUENCE [LARGE SCALE GENOMIC DNA]</scope>
    <source>
        <strain evidence="3">DP</strain>
    </source>
</reference>